<reference evidence="2" key="1">
    <citation type="journal article" date="2022" name="Mol. Ecol. Resour.">
        <title>The genomes of chicory, endive, great burdock and yacon provide insights into Asteraceae palaeo-polyploidization history and plant inulin production.</title>
        <authorList>
            <person name="Fan W."/>
            <person name="Wang S."/>
            <person name="Wang H."/>
            <person name="Wang A."/>
            <person name="Jiang F."/>
            <person name="Liu H."/>
            <person name="Zhao H."/>
            <person name="Xu D."/>
            <person name="Zhang Y."/>
        </authorList>
    </citation>
    <scope>NUCLEOTIDE SEQUENCE [LARGE SCALE GENOMIC DNA]</scope>
    <source>
        <strain evidence="2">cv. Yunnan</strain>
    </source>
</reference>
<sequence length="185" mass="20102">MQSVYCVCCAIDFVSRIQSKDPAPNLGAPVIQVNMAATPQNVEMEAAKFLHKLIQESTDEPTKLATKLHVILQHMRSSGKENSMPYQVISRAMETVINRHGLDIEALMSSRQPLTSGTQAGESSLSQIAGSSQQTAVENDLKKNITTEDTAKLSTFSSKPLHVPSSLGHDIYQGSANQLTFVNSE</sequence>
<accession>A0ACB9DEL9</accession>
<name>A0ACB9DEL9_9ASTR</name>
<protein>
    <submittedName>
        <fullName evidence="1">Uncharacterized protein</fullName>
    </submittedName>
</protein>
<evidence type="ECO:0000313" key="1">
    <source>
        <dbReference type="EMBL" id="KAI3744865.1"/>
    </source>
</evidence>
<keyword evidence="2" id="KW-1185">Reference proteome</keyword>
<evidence type="ECO:0000313" key="2">
    <source>
        <dbReference type="Proteomes" id="UP001056120"/>
    </source>
</evidence>
<comment type="caution">
    <text evidence="1">The sequence shown here is derived from an EMBL/GenBank/DDBJ whole genome shotgun (WGS) entry which is preliminary data.</text>
</comment>
<dbReference type="EMBL" id="CM042036">
    <property type="protein sequence ID" value="KAI3744865.1"/>
    <property type="molecule type" value="Genomic_DNA"/>
</dbReference>
<gene>
    <name evidence="1" type="ORF">L1987_57961</name>
</gene>
<reference evidence="1 2" key="2">
    <citation type="journal article" date="2022" name="Mol. Ecol. Resour.">
        <title>The genomes of chicory, endive, great burdock and yacon provide insights into Asteraceae paleo-polyploidization history and plant inulin production.</title>
        <authorList>
            <person name="Fan W."/>
            <person name="Wang S."/>
            <person name="Wang H."/>
            <person name="Wang A."/>
            <person name="Jiang F."/>
            <person name="Liu H."/>
            <person name="Zhao H."/>
            <person name="Xu D."/>
            <person name="Zhang Y."/>
        </authorList>
    </citation>
    <scope>NUCLEOTIDE SEQUENCE [LARGE SCALE GENOMIC DNA]</scope>
    <source>
        <strain evidence="2">cv. Yunnan</strain>
        <tissue evidence="1">Leaves</tissue>
    </source>
</reference>
<organism evidence="1 2">
    <name type="scientific">Smallanthus sonchifolius</name>
    <dbReference type="NCBI Taxonomy" id="185202"/>
    <lineage>
        <taxon>Eukaryota</taxon>
        <taxon>Viridiplantae</taxon>
        <taxon>Streptophyta</taxon>
        <taxon>Embryophyta</taxon>
        <taxon>Tracheophyta</taxon>
        <taxon>Spermatophyta</taxon>
        <taxon>Magnoliopsida</taxon>
        <taxon>eudicotyledons</taxon>
        <taxon>Gunneridae</taxon>
        <taxon>Pentapetalae</taxon>
        <taxon>asterids</taxon>
        <taxon>campanulids</taxon>
        <taxon>Asterales</taxon>
        <taxon>Asteraceae</taxon>
        <taxon>Asteroideae</taxon>
        <taxon>Heliantheae alliance</taxon>
        <taxon>Millerieae</taxon>
        <taxon>Smallanthus</taxon>
    </lineage>
</organism>
<dbReference type="Proteomes" id="UP001056120">
    <property type="component" value="Linkage Group LG19"/>
</dbReference>
<proteinExistence type="predicted"/>